<sequence length="653" mass="71570">MAAGFSNPRVSKNPQNTQLSYELPHRTHTTKVYPLSSPNGSTIILQGNENGVKIIWRGGRPFKLPQGATPKAAQTNGSNKAVISLDSDEEEPSKPPFEDKPEFEDEEQEIDPRRPYPSVLQTLDLQFGTDVLHISVLPNSILKASGAPWRGIDPLKQKIVFTATCGDNTIRLITLPLTPPSPLSKDRDEFRLTPTIANVGNGKWGETMIILTGHQKTSDGVSMTIDFEGKQSSTKDESNTEPETQIIVASHSKEITGLLQLWRILLPIPSSSTMILPFQSIYMPSPAVSISFNPSFSEQHSSHLLVADNLGTCRIYNYKLLVNPSEDPESAISEQGSWLISLYPGFKNSKPDSQAPQKNMYSGFGRKTIVDAKWVYGGKAVIALLNDGEWGVWDIYGVGPGAKRGVLGQQSIKGGSRTDFNLTGYVEGATKSSSKTSGPPQIAQSKFAPMTPGTRKTTDLFSNKVQPSGPIRGSISVLEVPSTSPHLTFEESILFWLGESYTLIPSLSKYWSANPRRGQSSTNIFNTSPGSRPIKLEHVDLLGERCTGIEQAPKSSISLHSRTEISTDIFIMGEHRFTIFIGGKSVMPKPNQNAYALQLVQNREDEDENMAEDRMIGVGSGELDVNDIDRALARMENNERPGGRLLFGGKGKW</sequence>
<dbReference type="Gene3D" id="2.130.10.10">
    <property type="entry name" value="YVTN repeat-like/Quinoprotein amine dehydrogenase"/>
    <property type="match status" value="1"/>
</dbReference>
<evidence type="ECO:0000313" key="2">
    <source>
        <dbReference type="EMBL" id="APA14274.1"/>
    </source>
</evidence>
<feature type="compositionally biased region" description="Polar residues" evidence="1">
    <location>
        <begin position="430"/>
        <end position="444"/>
    </location>
</feature>
<dbReference type="Proteomes" id="UP000177798">
    <property type="component" value="Chromosome 12"/>
</dbReference>
<reference evidence="3" key="1">
    <citation type="journal article" date="2017" name="Genome Biol. Evol.">
        <title>The complete genome sequence of the phytopathogenic fungus Sclerotinia sclerotiorum reveals insights into the genome architecture of broad host range pathogens.</title>
        <authorList>
            <person name="Derbyshire M."/>
            <person name="Denton-Giles M."/>
            <person name="Hegedus D."/>
            <person name="Seifbarghy S."/>
            <person name="Rollins J."/>
            <person name="van Kan J."/>
            <person name="Seidl M.F."/>
            <person name="Faino L."/>
            <person name="Mbengue M."/>
            <person name="Navaud O."/>
            <person name="Raffaele S."/>
            <person name="Hammond-Kosack K."/>
            <person name="Heard S."/>
            <person name="Oliver R."/>
        </authorList>
    </citation>
    <scope>NUCLEOTIDE SEQUENCE [LARGE SCALE GENOMIC DNA]</scope>
    <source>
        <strain evidence="3">ATCC 18683 / 1980 / Ss-1</strain>
    </source>
</reference>
<accession>A0A1D9QH63</accession>
<feature type="compositionally biased region" description="Polar residues" evidence="1">
    <location>
        <begin position="8"/>
        <end position="20"/>
    </location>
</feature>
<gene>
    <name evidence="2" type="ORF">sscle_12g090440</name>
</gene>
<dbReference type="KEGG" id="ssl:SS1G_11920"/>
<dbReference type="SUPFAM" id="SSF50978">
    <property type="entry name" value="WD40 repeat-like"/>
    <property type="match status" value="1"/>
</dbReference>
<feature type="region of interest" description="Disordered" evidence="1">
    <location>
        <begin position="83"/>
        <end position="115"/>
    </location>
</feature>
<feature type="region of interest" description="Disordered" evidence="1">
    <location>
        <begin position="430"/>
        <end position="454"/>
    </location>
</feature>
<dbReference type="OMA" id="PHAVRIY"/>
<dbReference type="OrthoDB" id="5323870at2759"/>
<dbReference type="EMBL" id="CP017825">
    <property type="protein sequence ID" value="APA14274.1"/>
    <property type="molecule type" value="Genomic_DNA"/>
</dbReference>
<dbReference type="AlphaFoldDB" id="A0A1D9QH63"/>
<protein>
    <recommendedName>
        <fullName evidence="4">Nucleoporin NUP37</fullName>
    </recommendedName>
</protein>
<feature type="region of interest" description="Disordered" evidence="1">
    <location>
        <begin position="1"/>
        <end position="25"/>
    </location>
</feature>
<dbReference type="InterPro" id="IPR036322">
    <property type="entry name" value="WD40_repeat_dom_sf"/>
</dbReference>
<dbReference type="VEuPathDB" id="FungiDB:sscle_12g090440"/>
<dbReference type="RefSeq" id="XP_001586891.1">
    <property type="nucleotide sequence ID" value="XM_001586841.1"/>
</dbReference>
<proteinExistence type="predicted"/>
<dbReference type="InterPro" id="IPR015943">
    <property type="entry name" value="WD40/YVTN_repeat-like_dom_sf"/>
</dbReference>
<evidence type="ECO:0000313" key="3">
    <source>
        <dbReference type="Proteomes" id="UP000177798"/>
    </source>
</evidence>
<evidence type="ECO:0008006" key="4">
    <source>
        <dbReference type="Google" id="ProtNLM"/>
    </source>
</evidence>
<name>A0A1D9QH63_SCLS1</name>
<organism evidence="2 3">
    <name type="scientific">Sclerotinia sclerotiorum (strain ATCC 18683 / 1980 / Ss-1)</name>
    <name type="common">White mold</name>
    <name type="synonym">Whetzelinia sclerotiorum</name>
    <dbReference type="NCBI Taxonomy" id="665079"/>
    <lineage>
        <taxon>Eukaryota</taxon>
        <taxon>Fungi</taxon>
        <taxon>Dikarya</taxon>
        <taxon>Ascomycota</taxon>
        <taxon>Pezizomycotina</taxon>
        <taxon>Leotiomycetes</taxon>
        <taxon>Helotiales</taxon>
        <taxon>Sclerotiniaceae</taxon>
        <taxon>Sclerotinia</taxon>
    </lineage>
</organism>
<evidence type="ECO:0000256" key="1">
    <source>
        <dbReference type="SAM" id="MobiDB-lite"/>
    </source>
</evidence>